<protein>
    <submittedName>
        <fullName evidence="1">Uncharacterized protein</fullName>
    </submittedName>
</protein>
<dbReference type="Proteomes" id="UP000634136">
    <property type="component" value="Unassembled WGS sequence"/>
</dbReference>
<dbReference type="AlphaFoldDB" id="A0A835CH98"/>
<keyword evidence="2" id="KW-1185">Reference proteome</keyword>
<sequence>MVITTVIGNFTVKHILVDQADFIVVAAPSVDNFIIGCPMLNKLQAIVSTSHLVMKFPSSD</sequence>
<name>A0A835CH98_9FABA</name>
<gene>
    <name evidence="1" type="ORF">G2W53_003724</name>
</gene>
<evidence type="ECO:0000313" key="1">
    <source>
        <dbReference type="EMBL" id="KAF7841426.1"/>
    </source>
</evidence>
<comment type="caution">
    <text evidence="1">The sequence shown here is derived from an EMBL/GenBank/DDBJ whole genome shotgun (WGS) entry which is preliminary data.</text>
</comment>
<accession>A0A835CH98</accession>
<reference evidence="1" key="1">
    <citation type="submission" date="2020-09" db="EMBL/GenBank/DDBJ databases">
        <title>Genome-Enabled Discovery of Anthraquinone Biosynthesis in Senna tora.</title>
        <authorList>
            <person name="Kang S.-H."/>
            <person name="Pandey R.P."/>
            <person name="Lee C.-M."/>
            <person name="Sim J.-S."/>
            <person name="Jeong J.-T."/>
            <person name="Choi B.-S."/>
            <person name="Jung M."/>
            <person name="Ginzburg D."/>
            <person name="Zhao K."/>
            <person name="Won S.Y."/>
            <person name="Oh T.-J."/>
            <person name="Yu Y."/>
            <person name="Kim N.-H."/>
            <person name="Lee O.R."/>
            <person name="Lee T.-H."/>
            <person name="Bashyal P."/>
            <person name="Kim T.-S."/>
            <person name="Lee W.-H."/>
            <person name="Kawkins C."/>
            <person name="Kim C.-K."/>
            <person name="Kim J.S."/>
            <person name="Ahn B.O."/>
            <person name="Rhee S.Y."/>
            <person name="Sohng J.K."/>
        </authorList>
    </citation>
    <scope>NUCLEOTIDE SEQUENCE</scope>
    <source>
        <tissue evidence="1">Leaf</tissue>
    </source>
</reference>
<dbReference type="EMBL" id="JAAIUW010000002">
    <property type="protein sequence ID" value="KAF7841426.1"/>
    <property type="molecule type" value="Genomic_DNA"/>
</dbReference>
<proteinExistence type="predicted"/>
<dbReference type="OrthoDB" id="1739701at2759"/>
<evidence type="ECO:0000313" key="2">
    <source>
        <dbReference type="Proteomes" id="UP000634136"/>
    </source>
</evidence>
<organism evidence="1 2">
    <name type="scientific">Senna tora</name>
    <dbReference type="NCBI Taxonomy" id="362788"/>
    <lineage>
        <taxon>Eukaryota</taxon>
        <taxon>Viridiplantae</taxon>
        <taxon>Streptophyta</taxon>
        <taxon>Embryophyta</taxon>
        <taxon>Tracheophyta</taxon>
        <taxon>Spermatophyta</taxon>
        <taxon>Magnoliopsida</taxon>
        <taxon>eudicotyledons</taxon>
        <taxon>Gunneridae</taxon>
        <taxon>Pentapetalae</taxon>
        <taxon>rosids</taxon>
        <taxon>fabids</taxon>
        <taxon>Fabales</taxon>
        <taxon>Fabaceae</taxon>
        <taxon>Caesalpinioideae</taxon>
        <taxon>Cassia clade</taxon>
        <taxon>Senna</taxon>
    </lineage>
</organism>